<dbReference type="Gene3D" id="2.60.40.1820">
    <property type="match status" value="1"/>
</dbReference>
<name>A0A1H8BJ15_9BACT</name>
<dbReference type="SUPFAM" id="SSF117070">
    <property type="entry name" value="LEA14-like"/>
    <property type="match status" value="1"/>
</dbReference>
<dbReference type="Proteomes" id="UP000198744">
    <property type="component" value="Unassembled WGS sequence"/>
</dbReference>
<evidence type="ECO:0000313" key="2">
    <source>
        <dbReference type="Proteomes" id="UP000198744"/>
    </source>
</evidence>
<dbReference type="PROSITE" id="PS51257">
    <property type="entry name" value="PROKAR_LIPOPROTEIN"/>
    <property type="match status" value="1"/>
</dbReference>
<evidence type="ECO:0000313" key="1">
    <source>
        <dbReference type="EMBL" id="SEM82773.1"/>
    </source>
</evidence>
<protein>
    <recommendedName>
        <fullName evidence="3">Late embryogenesis abundant protein</fullName>
    </recommendedName>
</protein>
<accession>A0A1H8BJ15</accession>
<sequence>MKNARLLLVLWLIFWGLFACSHQQMIRKPEFIKISEVELLDINKENVTLRVRTLFHNPNPFGCSVENTTFNTYIDGQPLGASRIQGTLNIKGNENFELLLDSRLLLASLPKVLFSIFQKPNVEVEVIGQTILVTALSNMTFSFHPKSRVAVKNRMKNMIRTKILSRLTESRSISFPFSVSGQ</sequence>
<organism evidence="1 2">
    <name type="scientific">Syntrophus gentianae</name>
    <dbReference type="NCBI Taxonomy" id="43775"/>
    <lineage>
        <taxon>Bacteria</taxon>
        <taxon>Pseudomonadati</taxon>
        <taxon>Thermodesulfobacteriota</taxon>
        <taxon>Syntrophia</taxon>
        <taxon>Syntrophales</taxon>
        <taxon>Syntrophaceae</taxon>
        <taxon>Syntrophus</taxon>
    </lineage>
</organism>
<keyword evidence="2" id="KW-1185">Reference proteome</keyword>
<proteinExistence type="predicted"/>
<gene>
    <name evidence="1" type="ORF">SAMN04489760_1561</name>
</gene>
<evidence type="ECO:0008006" key="3">
    <source>
        <dbReference type="Google" id="ProtNLM"/>
    </source>
</evidence>
<dbReference type="EMBL" id="FOBS01000056">
    <property type="protein sequence ID" value="SEM82773.1"/>
    <property type="molecule type" value="Genomic_DNA"/>
</dbReference>
<dbReference type="AlphaFoldDB" id="A0A1H8BJ15"/>
<dbReference type="RefSeq" id="WP_093884976.1">
    <property type="nucleotide sequence ID" value="NZ_FOBS01000056.1"/>
</dbReference>
<dbReference type="STRING" id="43775.SAMN04489760_1561"/>
<reference evidence="1 2" key="1">
    <citation type="submission" date="2016-10" db="EMBL/GenBank/DDBJ databases">
        <authorList>
            <person name="de Groot N.N."/>
        </authorList>
    </citation>
    <scope>NUCLEOTIDE SEQUENCE [LARGE SCALE GENOMIC DNA]</scope>
    <source>
        <strain evidence="1 2">DSM 8423</strain>
    </source>
</reference>